<dbReference type="InterPro" id="IPR011055">
    <property type="entry name" value="Dup_hybrid_motif"/>
</dbReference>
<gene>
    <name evidence="2" type="ORF">A3A69_00665</name>
</gene>
<evidence type="ECO:0000259" key="1">
    <source>
        <dbReference type="Pfam" id="PF01551"/>
    </source>
</evidence>
<comment type="caution">
    <text evidence="2">The sequence shown here is derived from an EMBL/GenBank/DDBJ whole genome shotgun (WGS) entry which is preliminary data.</text>
</comment>
<dbReference type="InterPro" id="IPR016047">
    <property type="entry name" value="M23ase_b-sheet_dom"/>
</dbReference>
<dbReference type="Gene3D" id="2.70.70.10">
    <property type="entry name" value="Glucose Permease (Domain IIA)"/>
    <property type="match status" value="1"/>
</dbReference>
<dbReference type="CDD" id="cd12797">
    <property type="entry name" value="M23_peptidase"/>
    <property type="match status" value="1"/>
</dbReference>
<proteinExistence type="predicted"/>
<dbReference type="Proteomes" id="UP000177458">
    <property type="component" value="Unassembled WGS sequence"/>
</dbReference>
<dbReference type="GO" id="GO:0004222">
    <property type="term" value="F:metalloendopeptidase activity"/>
    <property type="evidence" value="ECO:0007669"/>
    <property type="project" value="TreeGrafter"/>
</dbReference>
<dbReference type="InterPro" id="IPR015943">
    <property type="entry name" value="WD40/YVTN_repeat-like_dom_sf"/>
</dbReference>
<name>A0A1F4UZA7_UNCKA</name>
<dbReference type="SUPFAM" id="SSF110296">
    <property type="entry name" value="Oligoxyloglucan reducing end-specific cellobiohydrolase"/>
    <property type="match status" value="1"/>
</dbReference>
<dbReference type="PANTHER" id="PTHR21666">
    <property type="entry name" value="PEPTIDASE-RELATED"/>
    <property type="match status" value="1"/>
</dbReference>
<reference evidence="2 3" key="1">
    <citation type="journal article" date="2016" name="Nat. Commun.">
        <title>Thousands of microbial genomes shed light on interconnected biogeochemical processes in an aquifer system.</title>
        <authorList>
            <person name="Anantharaman K."/>
            <person name="Brown C.T."/>
            <person name="Hug L.A."/>
            <person name="Sharon I."/>
            <person name="Castelle C.J."/>
            <person name="Probst A.J."/>
            <person name="Thomas B.C."/>
            <person name="Singh A."/>
            <person name="Wilkins M.J."/>
            <person name="Karaoz U."/>
            <person name="Brodie E.L."/>
            <person name="Williams K.H."/>
            <person name="Hubbard S.S."/>
            <person name="Banfield J.F."/>
        </authorList>
    </citation>
    <scope>NUCLEOTIDE SEQUENCE [LARGE SCALE GENOMIC DNA]</scope>
</reference>
<evidence type="ECO:0000313" key="3">
    <source>
        <dbReference type="Proteomes" id="UP000177458"/>
    </source>
</evidence>
<dbReference type="SUPFAM" id="SSF51261">
    <property type="entry name" value="Duplicated hybrid motif"/>
    <property type="match status" value="1"/>
</dbReference>
<sequence>MQIHKTIIFYSNRKLLFLIIWGLLAATIMISQGFKTKAQENSWELLPLNKKITSLETTHKGIIAGELDTRAWLNPYNGVYISEDLGHTWKESGLRSAGIKDLFYDADNKTIYAATYFFANGQAGAFKSSDNGLTWTHIGDSFSSNKIWAQGDNIFLGTFSHGLWVSNDGGTNWSQKIGEGFFGPQINALNGSENVVLAATGTDLYKSINNGSDWTTIDTFNNKTIEDAEIVKNVILVSTKSPTQLYISYDNGNSWELMNDFNNERITLIKLFNNKLYFGKSLTTDNYLSIYESDDFGNTFKDLGLSKNTFAQIMDLTWLFSYPNLLYTVNSENKIYKYTFPIGINNTGFFDIPWGFYTERELVTKIYSHFDHEYPLLGYTEYQEPTNTRGTTLNFLGVRDKEPFLYYSSHDGYDFSLKYGTNILAPAGGFAEYFYCKPCGNSININHLNGYQTTYMHLQKNGLATDLDNTVWVNKGDTIGKVGMTGNTSGPHLHFAVLQDKNNNGLFDDTPDGRVDPYSWLDTKTKDPWESFSWTDRTGRHEGSKSTYLWNYEIESYAAYIRNKSDENTILQNETHKIEIPNNSYDIHYSIVMKPFSIPSIYTPLSYVPGSSIVLTAVDYFNTDLVNLLHPIKITFNIADANTFIPESLNFYFWDPLNGQWKQMETILESANNQIYTTTDHLSNFAVFGQKLDSIFPTTNIVINGTLDNGWYKTQPTVILTTGSTEDLPFYSVDNNAWEEFTAPFSPGMEGIFTIQYRALDSAGNTEETKDELIRVNVQNKWENTIKIKQNLFIFSQN</sequence>
<dbReference type="AlphaFoldDB" id="A0A1F4UZA7"/>
<dbReference type="Gene3D" id="2.130.10.10">
    <property type="entry name" value="YVTN repeat-like/Quinoprotein amine dehydrogenase"/>
    <property type="match status" value="2"/>
</dbReference>
<feature type="domain" description="M23ase beta-sheet core" evidence="1">
    <location>
        <begin position="409"/>
        <end position="501"/>
    </location>
</feature>
<evidence type="ECO:0000313" key="2">
    <source>
        <dbReference type="EMBL" id="OGC50150.1"/>
    </source>
</evidence>
<protein>
    <recommendedName>
        <fullName evidence="1">M23ase beta-sheet core domain-containing protein</fullName>
    </recommendedName>
</protein>
<accession>A0A1F4UZA7</accession>
<dbReference type="EMBL" id="MEVF01000009">
    <property type="protein sequence ID" value="OGC50150.1"/>
    <property type="molecule type" value="Genomic_DNA"/>
</dbReference>
<dbReference type="InterPro" id="IPR050570">
    <property type="entry name" value="Cell_wall_metabolism_enzyme"/>
</dbReference>
<dbReference type="Pfam" id="PF01551">
    <property type="entry name" value="Peptidase_M23"/>
    <property type="match status" value="1"/>
</dbReference>
<organism evidence="2 3">
    <name type="scientific">candidate division WWE3 bacterium RIFCSPLOWO2_01_FULL_37_15</name>
    <dbReference type="NCBI Taxonomy" id="1802622"/>
    <lineage>
        <taxon>Bacteria</taxon>
        <taxon>Katanobacteria</taxon>
    </lineage>
</organism>
<dbReference type="PANTHER" id="PTHR21666:SF270">
    <property type="entry name" value="MUREIN HYDROLASE ACTIVATOR ENVC"/>
    <property type="match status" value="1"/>
</dbReference>
<dbReference type="CDD" id="cd15482">
    <property type="entry name" value="Sialidase_non-viral"/>
    <property type="match status" value="1"/>
</dbReference>